<dbReference type="InterPro" id="IPR019371">
    <property type="entry name" value="KxDL_dom"/>
</dbReference>
<dbReference type="PANTHER" id="PTHR13511">
    <property type="entry name" value="KXDL MOTIF-CONTAINING PROTEIN 1"/>
    <property type="match status" value="1"/>
</dbReference>
<evidence type="ECO:0000313" key="4">
    <source>
        <dbReference type="EMBL" id="CAH0403251.1"/>
    </source>
</evidence>
<feature type="compositionally biased region" description="Basic and acidic residues" evidence="2">
    <location>
        <begin position="159"/>
        <end position="175"/>
    </location>
</feature>
<keyword evidence="5" id="KW-1185">Reference proteome</keyword>
<dbReference type="EMBL" id="OU963915">
    <property type="protein sequence ID" value="CAH0403251.1"/>
    <property type="molecule type" value="Genomic_DNA"/>
</dbReference>
<feature type="domain" description="KxDL" evidence="3">
    <location>
        <begin position="28"/>
        <end position="112"/>
    </location>
</feature>
<accession>A0ABN8B6B8</accession>
<feature type="compositionally biased region" description="Polar residues" evidence="2">
    <location>
        <begin position="176"/>
        <end position="186"/>
    </location>
</feature>
<sequence>MANDTPESDFSIECFQNYSAPEVFVQGLAGMVDQTDVETIIRAQKNMLQRFEKTTEMLTNCNQLSASRLRAASVEFKKHTQLLMDMRKDLEFIFKKIRAIKTKLSTQYPEAYKAAVAASIANRKPVDEEEEDEAFKPAETTIESKMVTTVSTETLKPTTSEEKPLNNKSILKSDHSNNNSEEGTSVTNTENKKGNGKKTKRNSSSSETESASSGDDSSTDTG</sequence>
<dbReference type="Proteomes" id="UP001153292">
    <property type="component" value="Chromosome 22"/>
</dbReference>
<evidence type="ECO:0000256" key="2">
    <source>
        <dbReference type="SAM" id="MobiDB-lite"/>
    </source>
</evidence>
<evidence type="ECO:0000259" key="3">
    <source>
        <dbReference type="Pfam" id="PF10241"/>
    </source>
</evidence>
<comment type="similarity">
    <text evidence="1">Belongs to the KXD1 family.</text>
</comment>
<evidence type="ECO:0000313" key="5">
    <source>
        <dbReference type="Proteomes" id="UP001153292"/>
    </source>
</evidence>
<protein>
    <recommendedName>
        <fullName evidence="3">KxDL domain-containing protein</fullName>
    </recommendedName>
</protein>
<organism evidence="4 5">
    <name type="scientific">Chilo suppressalis</name>
    <name type="common">Asiatic rice borer moth</name>
    <dbReference type="NCBI Taxonomy" id="168631"/>
    <lineage>
        <taxon>Eukaryota</taxon>
        <taxon>Metazoa</taxon>
        <taxon>Ecdysozoa</taxon>
        <taxon>Arthropoda</taxon>
        <taxon>Hexapoda</taxon>
        <taxon>Insecta</taxon>
        <taxon>Pterygota</taxon>
        <taxon>Neoptera</taxon>
        <taxon>Endopterygota</taxon>
        <taxon>Lepidoptera</taxon>
        <taxon>Glossata</taxon>
        <taxon>Ditrysia</taxon>
        <taxon>Pyraloidea</taxon>
        <taxon>Crambidae</taxon>
        <taxon>Crambinae</taxon>
        <taxon>Chilo</taxon>
    </lineage>
</organism>
<feature type="compositionally biased region" description="Polar residues" evidence="2">
    <location>
        <begin position="141"/>
        <end position="158"/>
    </location>
</feature>
<feature type="region of interest" description="Disordered" evidence="2">
    <location>
        <begin position="123"/>
        <end position="222"/>
    </location>
</feature>
<dbReference type="Pfam" id="PF10241">
    <property type="entry name" value="KxDL"/>
    <property type="match status" value="1"/>
</dbReference>
<proteinExistence type="inferred from homology"/>
<gene>
    <name evidence="4" type="ORF">CHILSU_LOCUS6518</name>
</gene>
<evidence type="ECO:0000256" key="1">
    <source>
        <dbReference type="ARBA" id="ARBA00005913"/>
    </source>
</evidence>
<dbReference type="InterPro" id="IPR039843">
    <property type="entry name" value="KXD1-like"/>
</dbReference>
<name>A0ABN8B6B8_CHISP</name>
<feature type="compositionally biased region" description="Low complexity" evidence="2">
    <location>
        <begin position="202"/>
        <end position="222"/>
    </location>
</feature>
<dbReference type="PANTHER" id="PTHR13511:SF0">
    <property type="entry name" value="KXDL MOTIF-CONTAINING PROTEIN 1"/>
    <property type="match status" value="1"/>
</dbReference>
<reference evidence="4" key="1">
    <citation type="submission" date="2021-12" db="EMBL/GenBank/DDBJ databases">
        <authorList>
            <person name="King R."/>
        </authorList>
    </citation>
    <scope>NUCLEOTIDE SEQUENCE</scope>
</reference>